<feature type="region of interest" description="Disordered" evidence="1">
    <location>
        <begin position="17"/>
        <end position="68"/>
    </location>
</feature>
<keyword evidence="3" id="KW-1185">Reference proteome</keyword>
<protein>
    <submittedName>
        <fullName evidence="2">Uncharacterized protein</fullName>
    </submittedName>
</protein>
<evidence type="ECO:0000313" key="3">
    <source>
        <dbReference type="Proteomes" id="UP001454036"/>
    </source>
</evidence>
<name>A0AAV3QN43_LITER</name>
<dbReference type="EMBL" id="BAABME010005097">
    <property type="protein sequence ID" value="GAA0164591.1"/>
    <property type="molecule type" value="Genomic_DNA"/>
</dbReference>
<evidence type="ECO:0000256" key="1">
    <source>
        <dbReference type="SAM" id="MobiDB-lite"/>
    </source>
</evidence>
<sequence>MNLACFFSLFEASPSEGLLEGSEEEGGSSVRFTTGGEEEIEPDLTGTGEERKGRSVAEEEQGGSSAVIEGRGEQATYLTTFTFLKAIGLLPHMSAREIVLGGTVSFAASKLSPAQERDEDQLAEISSVKGNLFLSAFSRGTYTLGPCIHTPFKETPKGMLAILRYLPRYVAYKNIPPFNGAKRGEHPHVGNSEELAEKEQVRFYLNNFTNYLENSNIKPTQGTDLAKGTVKGYQQLIGKRR</sequence>
<comment type="caution">
    <text evidence="2">The sequence shown here is derived from an EMBL/GenBank/DDBJ whole genome shotgun (WGS) entry which is preliminary data.</text>
</comment>
<accession>A0AAV3QN43</accession>
<dbReference type="AlphaFoldDB" id="A0AAV3QN43"/>
<dbReference type="Proteomes" id="UP001454036">
    <property type="component" value="Unassembled WGS sequence"/>
</dbReference>
<gene>
    <name evidence="2" type="ORF">LIER_20186</name>
</gene>
<evidence type="ECO:0000313" key="2">
    <source>
        <dbReference type="EMBL" id="GAA0164591.1"/>
    </source>
</evidence>
<reference evidence="2 3" key="1">
    <citation type="submission" date="2024-01" db="EMBL/GenBank/DDBJ databases">
        <title>The complete chloroplast genome sequence of Lithospermum erythrorhizon: insights into the phylogenetic relationship among Boraginaceae species and the maternal lineages of purple gromwells.</title>
        <authorList>
            <person name="Okada T."/>
            <person name="Watanabe K."/>
        </authorList>
    </citation>
    <scope>NUCLEOTIDE SEQUENCE [LARGE SCALE GENOMIC DNA]</scope>
</reference>
<organism evidence="2 3">
    <name type="scientific">Lithospermum erythrorhizon</name>
    <name type="common">Purple gromwell</name>
    <name type="synonym">Lithospermum officinale var. erythrorhizon</name>
    <dbReference type="NCBI Taxonomy" id="34254"/>
    <lineage>
        <taxon>Eukaryota</taxon>
        <taxon>Viridiplantae</taxon>
        <taxon>Streptophyta</taxon>
        <taxon>Embryophyta</taxon>
        <taxon>Tracheophyta</taxon>
        <taxon>Spermatophyta</taxon>
        <taxon>Magnoliopsida</taxon>
        <taxon>eudicotyledons</taxon>
        <taxon>Gunneridae</taxon>
        <taxon>Pentapetalae</taxon>
        <taxon>asterids</taxon>
        <taxon>lamiids</taxon>
        <taxon>Boraginales</taxon>
        <taxon>Boraginaceae</taxon>
        <taxon>Boraginoideae</taxon>
        <taxon>Lithospermeae</taxon>
        <taxon>Lithospermum</taxon>
    </lineage>
</organism>
<feature type="compositionally biased region" description="Basic and acidic residues" evidence="1">
    <location>
        <begin position="48"/>
        <end position="57"/>
    </location>
</feature>
<proteinExistence type="predicted"/>